<dbReference type="RefSeq" id="WP_345594786.1">
    <property type="nucleotide sequence ID" value="NZ_BAABJG010000055.1"/>
</dbReference>
<gene>
    <name evidence="1" type="ORF">ACFQ4B_06120</name>
</gene>
<comment type="caution">
    <text evidence="1">The sequence shown here is derived from an EMBL/GenBank/DDBJ whole genome shotgun (WGS) entry which is preliminary data.</text>
</comment>
<reference evidence="2" key="1">
    <citation type="journal article" date="2019" name="Int. J. Syst. Evol. Microbiol.">
        <title>The Global Catalogue of Microorganisms (GCM) 10K type strain sequencing project: providing services to taxonomists for standard genome sequencing and annotation.</title>
        <authorList>
            <consortium name="The Broad Institute Genomics Platform"/>
            <consortium name="The Broad Institute Genome Sequencing Center for Infectious Disease"/>
            <person name="Wu L."/>
            <person name="Ma J."/>
        </authorList>
    </citation>
    <scope>NUCLEOTIDE SEQUENCE [LARGE SCALE GENOMIC DNA]</scope>
    <source>
        <strain evidence="2">CCUG 53270</strain>
    </source>
</reference>
<dbReference type="EMBL" id="JBHTLU010000012">
    <property type="protein sequence ID" value="MFD1219686.1"/>
    <property type="molecule type" value="Genomic_DNA"/>
</dbReference>
<accession>A0ABW3UIT2</accession>
<protein>
    <recommendedName>
        <fullName evidence="3">Core-binding (CB) domain-containing protein</fullName>
    </recommendedName>
</protein>
<name>A0ABW3UIT2_9BACL</name>
<dbReference type="Proteomes" id="UP001597180">
    <property type="component" value="Unassembled WGS sequence"/>
</dbReference>
<evidence type="ECO:0000313" key="1">
    <source>
        <dbReference type="EMBL" id="MFD1219686.1"/>
    </source>
</evidence>
<sequence>MARPKKVTGKISRIYLVFLTENSDKITLSFRSEETLNDFIKERKISENHVVYKGGVRPKTENSGQRSSCVKRTLNTFYEYVKLVYEERLSAEGGVISGT</sequence>
<evidence type="ECO:0000313" key="2">
    <source>
        <dbReference type="Proteomes" id="UP001597180"/>
    </source>
</evidence>
<evidence type="ECO:0008006" key="3">
    <source>
        <dbReference type="Google" id="ProtNLM"/>
    </source>
</evidence>
<organism evidence="1 2">
    <name type="scientific">Paenibacillus vulneris</name>
    <dbReference type="NCBI Taxonomy" id="1133364"/>
    <lineage>
        <taxon>Bacteria</taxon>
        <taxon>Bacillati</taxon>
        <taxon>Bacillota</taxon>
        <taxon>Bacilli</taxon>
        <taxon>Bacillales</taxon>
        <taxon>Paenibacillaceae</taxon>
        <taxon>Paenibacillus</taxon>
    </lineage>
</organism>
<proteinExistence type="predicted"/>
<keyword evidence="2" id="KW-1185">Reference proteome</keyword>